<evidence type="ECO:0000313" key="3">
    <source>
        <dbReference type="Proteomes" id="UP000638188"/>
    </source>
</evidence>
<dbReference type="Proteomes" id="UP000638188">
    <property type="component" value="Unassembled WGS sequence"/>
</dbReference>
<proteinExistence type="predicted"/>
<keyword evidence="1" id="KW-0175">Coiled coil</keyword>
<keyword evidence="3" id="KW-1185">Reference proteome</keyword>
<evidence type="ECO:0008006" key="4">
    <source>
        <dbReference type="Google" id="ProtNLM"/>
    </source>
</evidence>
<gene>
    <name evidence="2" type="ORF">GCM10007418_33060</name>
</gene>
<name>A0ABQ1Q3W7_9GAMM</name>
<protein>
    <recommendedName>
        <fullName evidence="4">Type IV pilus assembly protein PilX</fullName>
    </recommendedName>
</protein>
<evidence type="ECO:0000313" key="2">
    <source>
        <dbReference type="EMBL" id="GGD11448.1"/>
    </source>
</evidence>
<feature type="coiled-coil region" evidence="1">
    <location>
        <begin position="5"/>
        <end position="32"/>
    </location>
</feature>
<organism evidence="2 3">
    <name type="scientific">Halopseudomonas salina</name>
    <dbReference type="NCBI Taxonomy" id="1323744"/>
    <lineage>
        <taxon>Bacteria</taxon>
        <taxon>Pseudomonadati</taxon>
        <taxon>Pseudomonadota</taxon>
        <taxon>Gammaproteobacteria</taxon>
        <taxon>Pseudomonadales</taxon>
        <taxon>Pseudomonadaceae</taxon>
        <taxon>Halopseudomonas</taxon>
    </lineage>
</organism>
<evidence type="ECO:0000256" key="1">
    <source>
        <dbReference type="SAM" id="Coils"/>
    </source>
</evidence>
<accession>A0ABQ1Q3W7</accession>
<sequence length="132" mass="14022">MAGNLKLKTDSLQAAESALRDIQRQLAQAADNNKPLPNPCAGVTCNTPDAAFDLDSTGAPGAGWVQIPTSAATNNMQVWYRITSLGETLAPANTANRNPPYEGAGNLYRIVVVTFSGPTRTVLESVYVHYSV</sequence>
<comment type="caution">
    <text evidence="2">The sequence shown here is derived from an EMBL/GenBank/DDBJ whole genome shotgun (WGS) entry which is preliminary data.</text>
</comment>
<dbReference type="EMBL" id="BMFF01000009">
    <property type="protein sequence ID" value="GGD11448.1"/>
    <property type="molecule type" value="Genomic_DNA"/>
</dbReference>
<reference evidence="3" key="1">
    <citation type="journal article" date="2019" name="Int. J. Syst. Evol. Microbiol.">
        <title>The Global Catalogue of Microorganisms (GCM) 10K type strain sequencing project: providing services to taxonomists for standard genome sequencing and annotation.</title>
        <authorList>
            <consortium name="The Broad Institute Genomics Platform"/>
            <consortium name="The Broad Institute Genome Sequencing Center for Infectious Disease"/>
            <person name="Wu L."/>
            <person name="Ma J."/>
        </authorList>
    </citation>
    <scope>NUCLEOTIDE SEQUENCE [LARGE SCALE GENOMIC DNA]</scope>
    <source>
        <strain evidence="3">CGMCC 1.12482</strain>
    </source>
</reference>